<dbReference type="EMBL" id="ATJV01000103">
    <property type="protein sequence ID" value="EPZ14032.1"/>
    <property type="molecule type" value="Genomic_DNA"/>
</dbReference>
<feature type="region of interest" description="Disordered" evidence="1">
    <location>
        <begin position="49"/>
        <end position="72"/>
    </location>
</feature>
<protein>
    <submittedName>
        <fullName evidence="3">Uncharacterized protein</fullName>
    </submittedName>
</protein>
<evidence type="ECO:0000313" key="3">
    <source>
        <dbReference type="EMBL" id="EPZ14032.1"/>
    </source>
</evidence>
<evidence type="ECO:0000256" key="1">
    <source>
        <dbReference type="SAM" id="MobiDB-lite"/>
    </source>
</evidence>
<feature type="signal peptide" evidence="2">
    <location>
        <begin position="1"/>
        <end position="19"/>
    </location>
</feature>
<evidence type="ECO:0000313" key="4">
    <source>
        <dbReference type="Proteomes" id="UP000015455"/>
    </source>
</evidence>
<keyword evidence="2" id="KW-0732">Signal</keyword>
<keyword evidence="4" id="KW-1185">Reference proteome</keyword>
<name>S9ZKL9_9RHOO</name>
<organism evidence="3 4">
    <name type="scientific">Thauera terpenica 58Eu</name>
    <dbReference type="NCBI Taxonomy" id="1348657"/>
    <lineage>
        <taxon>Bacteria</taxon>
        <taxon>Pseudomonadati</taxon>
        <taxon>Pseudomonadota</taxon>
        <taxon>Betaproteobacteria</taxon>
        <taxon>Rhodocyclales</taxon>
        <taxon>Zoogloeaceae</taxon>
        <taxon>Thauera</taxon>
    </lineage>
</organism>
<dbReference type="STRING" id="1348657.M622_07185"/>
<dbReference type="AlphaFoldDB" id="S9ZKL9"/>
<comment type="caution">
    <text evidence="3">The sequence shown here is derived from an EMBL/GenBank/DDBJ whole genome shotgun (WGS) entry which is preliminary data.</text>
</comment>
<proteinExistence type="predicted"/>
<gene>
    <name evidence="3" type="ORF">M622_07185</name>
</gene>
<sequence>MRLTVLAGLLALAASPALAERPMAVDDAGTLERGGAKLEFGWSKDDSVRGLEGGGASGPSTTWSSSSGSGARKIVSLRHM</sequence>
<reference evidence="3 4" key="1">
    <citation type="submission" date="2013-06" db="EMBL/GenBank/DDBJ databases">
        <title>Draft genome sequence of Thauera terpenica.</title>
        <authorList>
            <person name="Liu B."/>
            <person name="Frostegard A.H."/>
            <person name="Shapleigh J.P."/>
        </authorList>
    </citation>
    <scope>NUCLEOTIDE SEQUENCE [LARGE SCALE GENOMIC DNA]</scope>
    <source>
        <strain evidence="3 4">58Eu</strain>
    </source>
</reference>
<feature type="compositionally biased region" description="Low complexity" evidence="1">
    <location>
        <begin position="58"/>
        <end position="71"/>
    </location>
</feature>
<dbReference type="PATRIC" id="fig|1348657.5.peg.3453"/>
<accession>S9ZKL9</accession>
<feature type="chain" id="PRO_5004560478" evidence="2">
    <location>
        <begin position="20"/>
        <end position="80"/>
    </location>
</feature>
<evidence type="ECO:0000256" key="2">
    <source>
        <dbReference type="SAM" id="SignalP"/>
    </source>
</evidence>
<dbReference type="Proteomes" id="UP000015455">
    <property type="component" value="Unassembled WGS sequence"/>
</dbReference>